<dbReference type="Pfam" id="PF01402">
    <property type="entry name" value="RHH_1"/>
    <property type="match status" value="1"/>
</dbReference>
<dbReference type="SUPFAM" id="SSF47598">
    <property type="entry name" value="Ribbon-helix-helix"/>
    <property type="match status" value="1"/>
</dbReference>
<reference evidence="2 3" key="1">
    <citation type="journal article" date="2016" name="Nat. Commun.">
        <title>Thousands of microbial genomes shed light on interconnected biogeochemical processes in an aquifer system.</title>
        <authorList>
            <person name="Anantharaman K."/>
            <person name="Brown C.T."/>
            <person name="Hug L.A."/>
            <person name="Sharon I."/>
            <person name="Castelle C.J."/>
            <person name="Probst A.J."/>
            <person name="Thomas B.C."/>
            <person name="Singh A."/>
            <person name="Wilkins M.J."/>
            <person name="Karaoz U."/>
            <person name="Brodie E.L."/>
            <person name="Williams K.H."/>
            <person name="Hubbard S.S."/>
            <person name="Banfield J.F."/>
        </authorList>
    </citation>
    <scope>NUCLEOTIDE SEQUENCE [LARGE SCALE GENOMIC DNA]</scope>
</reference>
<gene>
    <name evidence="2" type="ORF">A2W18_01255</name>
</gene>
<dbReference type="EMBL" id="MFSP01000141">
    <property type="protein sequence ID" value="OGI64110.1"/>
    <property type="molecule type" value="Genomic_DNA"/>
</dbReference>
<dbReference type="InterPro" id="IPR002145">
    <property type="entry name" value="CopG"/>
</dbReference>
<comment type="caution">
    <text evidence="2">The sequence shown here is derived from an EMBL/GenBank/DDBJ whole genome shotgun (WGS) entry which is preliminary data.</text>
</comment>
<evidence type="ECO:0000313" key="2">
    <source>
        <dbReference type="EMBL" id="OGI64110.1"/>
    </source>
</evidence>
<dbReference type="CDD" id="cd21631">
    <property type="entry name" value="RHH_CopG_NikR-like"/>
    <property type="match status" value="1"/>
</dbReference>
<dbReference type="Proteomes" id="UP000179076">
    <property type="component" value="Unassembled WGS sequence"/>
</dbReference>
<accession>A0A1F6V359</accession>
<sequence length="71" mass="8302">MSTLTIRLDDRLDKELAKLAKKARRPKSEIVRDALRRQVAIQRFRQLRKQTLPFAEAAGYLSDEDVFRDVS</sequence>
<dbReference type="GO" id="GO:0006355">
    <property type="term" value="P:regulation of DNA-templated transcription"/>
    <property type="evidence" value="ECO:0007669"/>
    <property type="project" value="InterPro"/>
</dbReference>
<name>A0A1F6V359_9PROT</name>
<evidence type="ECO:0000313" key="3">
    <source>
        <dbReference type="Proteomes" id="UP000179076"/>
    </source>
</evidence>
<evidence type="ECO:0000259" key="1">
    <source>
        <dbReference type="Pfam" id="PF01402"/>
    </source>
</evidence>
<dbReference type="InterPro" id="IPR010985">
    <property type="entry name" value="Ribbon_hlx_hlx"/>
</dbReference>
<dbReference type="AlphaFoldDB" id="A0A1F6V359"/>
<feature type="domain" description="Ribbon-helix-helix protein CopG" evidence="1">
    <location>
        <begin position="4"/>
        <end position="40"/>
    </location>
</feature>
<proteinExistence type="predicted"/>
<organism evidence="2 3">
    <name type="scientific">Candidatus Muproteobacteria bacterium RBG_16_60_9</name>
    <dbReference type="NCBI Taxonomy" id="1817755"/>
    <lineage>
        <taxon>Bacteria</taxon>
        <taxon>Pseudomonadati</taxon>
        <taxon>Pseudomonadota</taxon>
        <taxon>Candidatus Muproteobacteria</taxon>
    </lineage>
</organism>
<protein>
    <submittedName>
        <fullName evidence="2">CopG family transcriptional regulator</fullName>
    </submittedName>
</protein>